<evidence type="ECO:0000256" key="2">
    <source>
        <dbReference type="ARBA" id="ARBA00022729"/>
    </source>
</evidence>
<dbReference type="PROSITE" id="PS51257">
    <property type="entry name" value="PROKAR_LIPOPROTEIN"/>
    <property type="match status" value="1"/>
</dbReference>
<evidence type="ECO:0000256" key="1">
    <source>
        <dbReference type="ARBA" id="ARBA00022475"/>
    </source>
</evidence>
<dbReference type="Gene3D" id="3.40.190.10">
    <property type="entry name" value="Periplasmic binding protein-like II"/>
    <property type="match status" value="2"/>
</dbReference>
<reference evidence="8 9" key="1">
    <citation type="submission" date="2020-01" db="EMBL/GenBank/DDBJ databases">
        <title>Genome analysis of Anaerocolumna sp. CBA3638.</title>
        <authorList>
            <person name="Kim J."/>
            <person name="Roh S.W."/>
        </authorList>
    </citation>
    <scope>NUCLEOTIDE SEQUENCE [LARGE SCALE GENOMIC DNA]</scope>
    <source>
        <strain evidence="8 9">CBA3638</strain>
    </source>
</reference>
<accession>A0A6P1TJG8</accession>
<dbReference type="RefSeq" id="WP_161838175.1">
    <property type="nucleotide sequence ID" value="NZ_CP048000.1"/>
</dbReference>
<keyword evidence="1" id="KW-1003">Cell membrane</keyword>
<keyword evidence="4" id="KW-0564">Palmitate</keyword>
<dbReference type="Proteomes" id="UP000464314">
    <property type="component" value="Chromosome"/>
</dbReference>
<dbReference type="KEGG" id="anr:Ana3638_11660"/>
<feature type="chain" id="PRO_5039275621" evidence="7">
    <location>
        <begin position="22"/>
        <end position="482"/>
    </location>
</feature>
<evidence type="ECO:0000256" key="6">
    <source>
        <dbReference type="SAM" id="MobiDB-lite"/>
    </source>
</evidence>
<evidence type="ECO:0000256" key="3">
    <source>
        <dbReference type="ARBA" id="ARBA00023136"/>
    </source>
</evidence>
<evidence type="ECO:0000313" key="8">
    <source>
        <dbReference type="EMBL" id="QHQ61350.1"/>
    </source>
</evidence>
<name>A0A6P1TJG8_9FIRM</name>
<proteinExistence type="predicted"/>
<dbReference type="SUPFAM" id="SSF53850">
    <property type="entry name" value="Periplasmic binding protein-like II"/>
    <property type="match status" value="1"/>
</dbReference>
<keyword evidence="5" id="KW-0449">Lipoprotein</keyword>
<evidence type="ECO:0000256" key="7">
    <source>
        <dbReference type="SAM" id="SignalP"/>
    </source>
</evidence>
<protein>
    <submittedName>
        <fullName evidence="8">ABC transporter substrate-binding protein</fullName>
    </submittedName>
</protein>
<evidence type="ECO:0000256" key="5">
    <source>
        <dbReference type="ARBA" id="ARBA00023288"/>
    </source>
</evidence>
<dbReference type="EMBL" id="CP048000">
    <property type="protein sequence ID" value="QHQ61350.1"/>
    <property type="molecule type" value="Genomic_DNA"/>
</dbReference>
<keyword evidence="3" id="KW-0472">Membrane</keyword>
<dbReference type="PANTHER" id="PTHR43649:SF33">
    <property type="entry name" value="POLYGALACTURONAN_RHAMNOGALACTURONAN-BINDING PROTEIN YTCQ"/>
    <property type="match status" value="1"/>
</dbReference>
<keyword evidence="9" id="KW-1185">Reference proteome</keyword>
<feature type="compositionally biased region" description="Low complexity" evidence="6">
    <location>
        <begin position="32"/>
        <end position="61"/>
    </location>
</feature>
<feature type="signal peptide" evidence="7">
    <location>
        <begin position="1"/>
        <end position="21"/>
    </location>
</feature>
<sequence>MKKKFLSVILATAMVATLLTGCGKKAPATDGNTATETADQTQTQDTATAENTGTTDTATTKTGVAQTNLAYKGELELMHFSTSEESEGNGGSESFRSVIADWETVHPDIKLVQNVLANDDYKTQIATLAAANDLPDVFLLQGMNTKGWASQGLVMDLTDIIAKSPYASQYENSTFYPFTSDSKIYGFPVLTAGTCAVVVYDSAKWKEAGFDTFPETWDDVLKAKDYFADQGIDTIAFGNGSKWQVNSTFLATIGDRFTGPDWTHSLIEKKGAKFTDKPFVDALKFTKDAFASGVFNEDFNAITNEDAREYYISGDAAAYIGGNWDVSYIQSALKDTDLYNTTKFAVLPQPTGATASTKTHDIGLGYAVAINPKLADDQDKLNAAIDLAYEVTGPAFANYVASNYALSGLTKVENVDLSKFDQFTQDFYNYQYVDNKPCEIYDSYISSAVWDVLNTDLQTMLNGEISPEDVAKNAQKAYDDNY</sequence>
<feature type="region of interest" description="Disordered" evidence="6">
    <location>
        <begin position="26"/>
        <end position="61"/>
    </location>
</feature>
<keyword evidence="2 7" id="KW-0732">Signal</keyword>
<dbReference type="AlphaFoldDB" id="A0A6P1TJG8"/>
<organism evidence="8 9">
    <name type="scientific">Anaerocolumna sedimenticola</name>
    <dbReference type="NCBI Taxonomy" id="2696063"/>
    <lineage>
        <taxon>Bacteria</taxon>
        <taxon>Bacillati</taxon>
        <taxon>Bacillota</taxon>
        <taxon>Clostridia</taxon>
        <taxon>Lachnospirales</taxon>
        <taxon>Lachnospiraceae</taxon>
        <taxon>Anaerocolumna</taxon>
    </lineage>
</organism>
<evidence type="ECO:0000313" key="9">
    <source>
        <dbReference type="Proteomes" id="UP000464314"/>
    </source>
</evidence>
<dbReference type="InterPro" id="IPR006059">
    <property type="entry name" value="SBP"/>
</dbReference>
<dbReference type="InterPro" id="IPR050490">
    <property type="entry name" value="Bact_solute-bd_prot1"/>
</dbReference>
<gene>
    <name evidence="8" type="ORF">Ana3638_11660</name>
</gene>
<dbReference type="Pfam" id="PF01547">
    <property type="entry name" value="SBP_bac_1"/>
    <property type="match status" value="1"/>
</dbReference>
<evidence type="ECO:0000256" key="4">
    <source>
        <dbReference type="ARBA" id="ARBA00023139"/>
    </source>
</evidence>
<dbReference type="PANTHER" id="PTHR43649">
    <property type="entry name" value="ARABINOSE-BINDING PROTEIN-RELATED"/>
    <property type="match status" value="1"/>
</dbReference>